<dbReference type="CDD" id="cd03788">
    <property type="entry name" value="GT20_TPS"/>
    <property type="match status" value="1"/>
</dbReference>
<proteinExistence type="inferred from homology"/>
<evidence type="ECO:0000313" key="3">
    <source>
        <dbReference type="Proteomes" id="UP000179076"/>
    </source>
</evidence>
<dbReference type="GO" id="GO:0003825">
    <property type="term" value="F:alpha,alpha-trehalose-phosphate synthase (UDP-forming) activity"/>
    <property type="evidence" value="ECO:0007669"/>
    <property type="project" value="TreeGrafter"/>
</dbReference>
<dbReference type="GO" id="GO:0005992">
    <property type="term" value="P:trehalose biosynthetic process"/>
    <property type="evidence" value="ECO:0007669"/>
    <property type="project" value="InterPro"/>
</dbReference>
<accession>A0A1F6V4A2</accession>
<dbReference type="AlphaFoldDB" id="A0A1F6V4A2"/>
<evidence type="ECO:0000313" key="2">
    <source>
        <dbReference type="EMBL" id="OGI64452.1"/>
    </source>
</evidence>
<evidence type="ECO:0000256" key="1">
    <source>
        <dbReference type="ARBA" id="ARBA00008799"/>
    </source>
</evidence>
<name>A0A1F6V4A2_9PROT</name>
<sequence>MVSNREPYMHQFRNGRPQAIVPAGGLVTALDPVLQACGGLWVAHGVGDADRETADAAGRLTVPQDDARYTLKRVWLTREEEQGYYYGFSNEGLWPLCHLAHERPVFRAADWEHYQRANRRFADAVLEEIGSGKALVLVQDYHLALLPRLLKEARADLCVGLFWHIPWPNPDAFRICPWAADVLNGMLGADLIGFHLQQYCNNFLDTVDRTLESRVDWSHFTVDLRGRASLVRPFPISVQPWSERKVPRGDALAGQIADLRTQHKITEQYLAVGVDRLDYTKGLAERFRAIDRFLENNPQQRERFTFVELGAPSRTHLRRYRDYIAEIEALTDEINWKYQTDKWRPIHFLEAHHDAKTVHAFLSMARMCIVSSLHDGMNLVAKEYVAAQTGGDGVLVLSEFAGAARELADALIVNPYDIEGFAEAIRHGVEMNETERRARMARMTRQVDENNVYRWAANFLTELTAAKTKTGETPSTARLGSAQ</sequence>
<dbReference type="PANTHER" id="PTHR10788:SF106">
    <property type="entry name" value="BCDNA.GH08860"/>
    <property type="match status" value="1"/>
</dbReference>
<dbReference type="PANTHER" id="PTHR10788">
    <property type="entry name" value="TREHALOSE-6-PHOSPHATE SYNTHASE"/>
    <property type="match status" value="1"/>
</dbReference>
<gene>
    <name evidence="2" type="ORF">A2W18_09420</name>
</gene>
<dbReference type="Pfam" id="PF00982">
    <property type="entry name" value="Glyco_transf_20"/>
    <property type="match status" value="1"/>
</dbReference>
<dbReference type="Gene3D" id="3.40.50.2000">
    <property type="entry name" value="Glycogen Phosphorylase B"/>
    <property type="match status" value="2"/>
</dbReference>
<dbReference type="Proteomes" id="UP000179076">
    <property type="component" value="Unassembled WGS sequence"/>
</dbReference>
<dbReference type="EMBL" id="MFSP01000135">
    <property type="protein sequence ID" value="OGI64452.1"/>
    <property type="molecule type" value="Genomic_DNA"/>
</dbReference>
<organism evidence="2 3">
    <name type="scientific">Candidatus Muproteobacteria bacterium RBG_16_60_9</name>
    <dbReference type="NCBI Taxonomy" id="1817755"/>
    <lineage>
        <taxon>Bacteria</taxon>
        <taxon>Pseudomonadati</taxon>
        <taxon>Pseudomonadota</taxon>
        <taxon>Candidatus Muproteobacteria</taxon>
    </lineage>
</organism>
<protein>
    <submittedName>
        <fullName evidence="2">Trehalose-6-phosphate synthase</fullName>
    </submittedName>
</protein>
<comment type="similarity">
    <text evidence="1">Belongs to the glycosyltransferase 20 family.</text>
</comment>
<reference evidence="2 3" key="1">
    <citation type="journal article" date="2016" name="Nat. Commun.">
        <title>Thousands of microbial genomes shed light on interconnected biogeochemical processes in an aquifer system.</title>
        <authorList>
            <person name="Anantharaman K."/>
            <person name="Brown C.T."/>
            <person name="Hug L.A."/>
            <person name="Sharon I."/>
            <person name="Castelle C.J."/>
            <person name="Probst A.J."/>
            <person name="Thomas B.C."/>
            <person name="Singh A."/>
            <person name="Wilkins M.J."/>
            <person name="Karaoz U."/>
            <person name="Brodie E.L."/>
            <person name="Williams K.H."/>
            <person name="Hubbard S.S."/>
            <person name="Banfield J.F."/>
        </authorList>
    </citation>
    <scope>NUCLEOTIDE SEQUENCE [LARGE SCALE GENOMIC DNA]</scope>
</reference>
<dbReference type="InterPro" id="IPR001830">
    <property type="entry name" value="Glyco_trans_20"/>
</dbReference>
<comment type="caution">
    <text evidence="2">The sequence shown here is derived from an EMBL/GenBank/DDBJ whole genome shotgun (WGS) entry which is preliminary data.</text>
</comment>
<dbReference type="SUPFAM" id="SSF53756">
    <property type="entry name" value="UDP-Glycosyltransferase/glycogen phosphorylase"/>
    <property type="match status" value="1"/>
</dbReference>